<feature type="compositionally biased region" description="Basic residues" evidence="1">
    <location>
        <begin position="48"/>
        <end position="67"/>
    </location>
</feature>
<gene>
    <name evidence="2" type="ORF">HPBE_LOCUS17574</name>
</gene>
<keyword evidence="3" id="KW-1185">Reference proteome</keyword>
<reference evidence="4" key="2">
    <citation type="submission" date="2019-09" db="UniProtKB">
        <authorList>
            <consortium name="WormBaseParasite"/>
        </authorList>
    </citation>
    <scope>IDENTIFICATION</scope>
</reference>
<name>A0A183G743_HELPZ</name>
<evidence type="ECO:0000313" key="4">
    <source>
        <dbReference type="WBParaSite" id="HPBE_0001757201-mRNA-1"/>
    </source>
</evidence>
<proteinExistence type="predicted"/>
<dbReference type="EMBL" id="UZAH01030101">
    <property type="protein sequence ID" value="VDP09264.1"/>
    <property type="molecule type" value="Genomic_DNA"/>
</dbReference>
<evidence type="ECO:0000313" key="2">
    <source>
        <dbReference type="EMBL" id="VDP09264.1"/>
    </source>
</evidence>
<reference evidence="2 3" key="1">
    <citation type="submission" date="2018-11" db="EMBL/GenBank/DDBJ databases">
        <authorList>
            <consortium name="Pathogen Informatics"/>
        </authorList>
    </citation>
    <scope>NUCLEOTIDE SEQUENCE [LARGE SCALE GENOMIC DNA]</scope>
</reference>
<evidence type="ECO:0000256" key="1">
    <source>
        <dbReference type="SAM" id="MobiDB-lite"/>
    </source>
</evidence>
<accession>A0A183G743</accession>
<dbReference type="WBParaSite" id="HPBE_0001757201-mRNA-1">
    <property type="protein sequence ID" value="HPBE_0001757201-mRNA-1"/>
    <property type="gene ID" value="HPBE_0001757201"/>
</dbReference>
<evidence type="ECO:0000313" key="3">
    <source>
        <dbReference type="Proteomes" id="UP000050761"/>
    </source>
</evidence>
<sequence length="181" mass="20839">MSVSTIFHVTDDDTTHEIFRAGGTEDGQSDRERRPEDNEEDVGMKLCQPKKLRIRRGNQSRGRRRCDRRAQTVAGQGQKEDTLKEKINGKLETTEKKTELLPDILTTLKAIQERLDSKPTPVLVKDEDFFKVNDDKAENTKREALWKQDLGLKPHRCQEKKSTRMTTNLFVMHFELSAGTP</sequence>
<dbReference type="Proteomes" id="UP000050761">
    <property type="component" value="Unassembled WGS sequence"/>
</dbReference>
<organism evidence="3 4">
    <name type="scientific">Heligmosomoides polygyrus</name>
    <name type="common">Parasitic roundworm</name>
    <dbReference type="NCBI Taxonomy" id="6339"/>
    <lineage>
        <taxon>Eukaryota</taxon>
        <taxon>Metazoa</taxon>
        <taxon>Ecdysozoa</taxon>
        <taxon>Nematoda</taxon>
        <taxon>Chromadorea</taxon>
        <taxon>Rhabditida</taxon>
        <taxon>Rhabditina</taxon>
        <taxon>Rhabditomorpha</taxon>
        <taxon>Strongyloidea</taxon>
        <taxon>Heligmosomidae</taxon>
        <taxon>Heligmosomoides</taxon>
    </lineage>
</organism>
<protein>
    <submittedName>
        <fullName evidence="4">Reverse transcriptase domain-containing protein</fullName>
    </submittedName>
</protein>
<dbReference type="AlphaFoldDB" id="A0A183G743"/>
<accession>A0A3P8BTR7</accession>
<feature type="compositionally biased region" description="Basic and acidic residues" evidence="1">
    <location>
        <begin position="9"/>
        <end position="19"/>
    </location>
</feature>
<feature type="region of interest" description="Disordered" evidence="1">
    <location>
        <begin position="1"/>
        <end position="88"/>
    </location>
</feature>
<feature type="compositionally biased region" description="Basic and acidic residues" evidence="1">
    <location>
        <begin position="78"/>
        <end position="88"/>
    </location>
</feature>